<dbReference type="PANTHER" id="PTHR43750">
    <property type="entry name" value="UDP-GLUCOSE 6-DEHYDROGENASE TUAD"/>
    <property type="match status" value="1"/>
</dbReference>
<keyword evidence="5 9" id="KW-0560">Oxidoreductase</keyword>
<feature type="binding site" evidence="11">
    <location>
        <begin position="155"/>
        <end position="158"/>
    </location>
    <ligand>
        <name>substrate</name>
    </ligand>
</feature>
<evidence type="ECO:0000256" key="12">
    <source>
        <dbReference type="PIRSR" id="PIRSR500134-3"/>
    </source>
</evidence>
<dbReference type="InterPro" id="IPR036291">
    <property type="entry name" value="NAD(P)-bd_dom_sf"/>
</dbReference>
<feature type="binding site" evidence="11">
    <location>
        <position position="263"/>
    </location>
    <ligand>
        <name>substrate</name>
    </ligand>
</feature>
<dbReference type="SMART" id="SM00984">
    <property type="entry name" value="UDPG_MGDP_dh_C"/>
    <property type="match status" value="1"/>
</dbReference>
<comment type="caution">
    <text evidence="15">The sequence shown here is derived from an EMBL/GenBank/DDBJ whole genome shotgun (WGS) entry which is preliminary data.</text>
</comment>
<feature type="binding site" evidence="12">
    <location>
        <position position="86"/>
    </location>
    <ligand>
        <name>NAD(+)</name>
        <dbReference type="ChEBI" id="CHEBI:57540"/>
    </ligand>
</feature>
<dbReference type="InterPro" id="IPR014027">
    <property type="entry name" value="UDP-Glc/GDP-Man_DH_C"/>
</dbReference>
<dbReference type="Pfam" id="PF03720">
    <property type="entry name" value="UDPG_MGDP_dh_C"/>
    <property type="match status" value="1"/>
</dbReference>
<dbReference type="InterPro" id="IPR028357">
    <property type="entry name" value="UDPglc_DH_bac"/>
</dbReference>
<dbReference type="EMBL" id="JACHGO010000005">
    <property type="protein sequence ID" value="MBB5143828.1"/>
    <property type="molecule type" value="Genomic_DNA"/>
</dbReference>
<evidence type="ECO:0000313" key="15">
    <source>
        <dbReference type="EMBL" id="MBB5143828.1"/>
    </source>
</evidence>
<evidence type="ECO:0000259" key="14">
    <source>
        <dbReference type="SMART" id="SM00984"/>
    </source>
</evidence>
<keyword evidence="16" id="KW-1185">Reference proteome</keyword>
<evidence type="ECO:0000256" key="7">
    <source>
        <dbReference type="ARBA" id="ARBA00047473"/>
    </source>
</evidence>
<dbReference type="InterPro" id="IPR008927">
    <property type="entry name" value="6-PGluconate_DH-like_C_sf"/>
</dbReference>
<dbReference type="Pfam" id="PF03721">
    <property type="entry name" value="UDPG_MGDP_dh_N"/>
    <property type="match status" value="1"/>
</dbReference>
<gene>
    <name evidence="15" type="ORF">HNQ38_001928</name>
</gene>
<feature type="chain" id="PRO_5031043335" description="UDP-glucose 6-dehydrogenase" evidence="13">
    <location>
        <begin position="21"/>
        <end position="444"/>
    </location>
</feature>
<feature type="binding site" evidence="11">
    <location>
        <position position="329"/>
    </location>
    <ligand>
        <name>substrate</name>
    </ligand>
</feature>
<dbReference type="RefSeq" id="WP_183719690.1">
    <property type="nucleotide sequence ID" value="NZ_JACHGO010000005.1"/>
</dbReference>
<dbReference type="InterPro" id="IPR014026">
    <property type="entry name" value="UDP-Glc/GDP-Man_DH_dimer"/>
</dbReference>
<comment type="similarity">
    <text evidence="2 9">Belongs to the UDP-glucose/GDP-mannose dehydrogenase family.</text>
</comment>
<dbReference type="PIRSF" id="PIRSF000124">
    <property type="entry name" value="UDPglc_GDPman_dh"/>
    <property type="match status" value="1"/>
</dbReference>
<reference evidence="15 16" key="1">
    <citation type="submission" date="2020-08" db="EMBL/GenBank/DDBJ databases">
        <title>Genomic Encyclopedia of Type Strains, Phase IV (KMG-IV): sequencing the most valuable type-strain genomes for metagenomic binning, comparative biology and taxonomic classification.</title>
        <authorList>
            <person name="Goeker M."/>
        </authorList>
    </citation>
    <scope>NUCLEOTIDE SEQUENCE [LARGE SCALE GENOMIC DNA]</scope>
    <source>
        <strain evidence="15 16">DSM 11275</strain>
    </source>
</reference>
<keyword evidence="13" id="KW-0732">Signal</keyword>
<dbReference type="GO" id="GO:0006065">
    <property type="term" value="P:UDP-glucuronate biosynthetic process"/>
    <property type="evidence" value="ECO:0007669"/>
    <property type="project" value="UniProtKB-UniPathway"/>
</dbReference>
<dbReference type="PROSITE" id="PS51257">
    <property type="entry name" value="PROKAR_LIPOPROTEIN"/>
    <property type="match status" value="1"/>
</dbReference>
<dbReference type="NCBIfam" id="TIGR03026">
    <property type="entry name" value="NDP-sugDHase"/>
    <property type="match status" value="1"/>
</dbReference>
<dbReference type="FunFam" id="1.20.5.100:FF:000001">
    <property type="entry name" value="UDP-glucose 6-dehydrogenase"/>
    <property type="match status" value="1"/>
</dbReference>
<name>A0A7W8C1G0_9BACT</name>
<evidence type="ECO:0000256" key="13">
    <source>
        <dbReference type="SAM" id="SignalP"/>
    </source>
</evidence>
<comment type="function">
    <text evidence="8">Catalyzes the conversion of UDP-glucose into UDP-glucuronate, one of the precursors of teichuronic acid.</text>
</comment>
<evidence type="ECO:0000256" key="8">
    <source>
        <dbReference type="ARBA" id="ARBA00053241"/>
    </source>
</evidence>
<sequence>MKLCIIGTGYVGLVSAACFAEMGNTVTCVDVNPAVVEKLNAGSVHIFEPGLEPMVRHSRADGRLTFTTKLEDGIAQADCAFICVGTPPQPDGSCDLSFVRQVASEIGQYMQKDMVVVDKSTVPVGTADEVRGLIEKELTKRGVNLHVDVVSNPEFLKEGDAISDFMKPDRVVIGTDSEKAATVMRELYAPFARNRDKIIVMGVRSAEMTKYAANCMLATKISFINEIATICERVGADVRDVRTGIGSDSRIGYQFIYPGVGYGGSCFPKDVKALIRTAENAGVRPELLNAVEAVNARQKKHMASRVEEYFAPQGGVAGKTLAMWGLAFKANTDDMREAAAITIINELTSKGMKIRAFDPVAADNARSIFADNKLVEIVEDQYDTCQGAQGLMVVTEWNQFRNPDFARVRSLLTAPLLFDGRNLYSPSSMADHGFAYFCIGRANA</sequence>
<feature type="binding site" evidence="12">
    <location>
        <position position="158"/>
    </location>
    <ligand>
        <name>NAD(+)</name>
        <dbReference type="ChEBI" id="CHEBI:57540"/>
    </ligand>
</feature>
<feature type="binding site" evidence="12">
    <location>
        <position position="269"/>
    </location>
    <ligand>
        <name>NAD(+)</name>
        <dbReference type="ChEBI" id="CHEBI:57540"/>
    </ligand>
</feature>
<feature type="binding site" evidence="12">
    <location>
        <position position="30"/>
    </location>
    <ligand>
        <name>NAD(+)</name>
        <dbReference type="ChEBI" id="CHEBI:57540"/>
    </ligand>
</feature>
<proteinExistence type="inferred from homology"/>
<evidence type="ECO:0000256" key="9">
    <source>
        <dbReference type="PIRNR" id="PIRNR000124"/>
    </source>
</evidence>
<dbReference type="EC" id="1.1.1.22" evidence="3 9"/>
<dbReference type="GO" id="GO:0003979">
    <property type="term" value="F:UDP-glucose 6-dehydrogenase activity"/>
    <property type="evidence" value="ECO:0007669"/>
    <property type="project" value="UniProtKB-EC"/>
</dbReference>
<feature type="domain" description="UDP-glucose/GDP-mannose dehydrogenase C-terminal" evidence="14">
    <location>
        <begin position="322"/>
        <end position="426"/>
    </location>
</feature>
<dbReference type="Gene3D" id="3.40.50.720">
    <property type="entry name" value="NAD(P)-binding Rossmann-like Domain"/>
    <property type="match status" value="2"/>
</dbReference>
<feature type="active site" description="Nucleophile" evidence="10">
    <location>
        <position position="266"/>
    </location>
</feature>
<dbReference type="SUPFAM" id="SSF51735">
    <property type="entry name" value="NAD(P)-binding Rossmann-fold domains"/>
    <property type="match status" value="1"/>
</dbReference>
<comment type="pathway">
    <text evidence="1">Nucleotide-sugar biosynthesis; UDP-alpha-D-glucuronate biosynthesis; UDP-alpha-D-glucuronate from UDP-alpha-D-glucose: step 1/1.</text>
</comment>
<evidence type="ECO:0000256" key="4">
    <source>
        <dbReference type="ARBA" id="ARBA00015132"/>
    </source>
</evidence>
<feature type="binding site" evidence="11">
    <location>
        <position position="210"/>
    </location>
    <ligand>
        <name>substrate</name>
    </ligand>
</feature>
<dbReference type="SUPFAM" id="SSF48179">
    <property type="entry name" value="6-phosphogluconate dehydrogenase C-terminal domain-like"/>
    <property type="match status" value="1"/>
</dbReference>
<feature type="signal peptide" evidence="13">
    <location>
        <begin position="1"/>
        <end position="20"/>
    </location>
</feature>
<dbReference type="UniPathway" id="UPA00038">
    <property type="reaction ID" value="UER00491"/>
</dbReference>
<evidence type="ECO:0000256" key="11">
    <source>
        <dbReference type="PIRSR" id="PIRSR500134-2"/>
    </source>
</evidence>
<feature type="binding site" evidence="12">
    <location>
        <position position="121"/>
    </location>
    <ligand>
        <name>NAD(+)</name>
        <dbReference type="ChEBI" id="CHEBI:57540"/>
    </ligand>
</feature>
<dbReference type="Proteomes" id="UP000539075">
    <property type="component" value="Unassembled WGS sequence"/>
</dbReference>
<evidence type="ECO:0000256" key="6">
    <source>
        <dbReference type="ARBA" id="ARBA00023027"/>
    </source>
</evidence>
<evidence type="ECO:0000256" key="3">
    <source>
        <dbReference type="ARBA" id="ARBA00012954"/>
    </source>
</evidence>
<keyword evidence="6 9" id="KW-0520">NAD</keyword>
<dbReference type="InterPro" id="IPR036220">
    <property type="entry name" value="UDP-Glc/GDP-Man_DH_C_sf"/>
</dbReference>
<dbReference type="Gene3D" id="1.20.5.100">
    <property type="entry name" value="Cytochrome c1, transmembrane anchor, C-terminal"/>
    <property type="match status" value="1"/>
</dbReference>
<dbReference type="PIRSF" id="PIRSF500134">
    <property type="entry name" value="UDPglc_DH_bac"/>
    <property type="match status" value="1"/>
</dbReference>
<protein>
    <recommendedName>
        <fullName evidence="4 9">UDP-glucose 6-dehydrogenase</fullName>
        <ecNumber evidence="3 9">1.1.1.22</ecNumber>
    </recommendedName>
</protein>
<evidence type="ECO:0000313" key="16">
    <source>
        <dbReference type="Proteomes" id="UP000539075"/>
    </source>
</evidence>
<dbReference type="Pfam" id="PF00984">
    <property type="entry name" value="UDPG_MGDP_dh"/>
    <property type="match status" value="1"/>
</dbReference>
<evidence type="ECO:0000256" key="5">
    <source>
        <dbReference type="ARBA" id="ARBA00023002"/>
    </source>
</evidence>
<evidence type="ECO:0000256" key="1">
    <source>
        <dbReference type="ARBA" id="ARBA00004701"/>
    </source>
</evidence>
<dbReference type="InterPro" id="IPR001732">
    <property type="entry name" value="UDP-Glc/GDP-Man_DH_N"/>
</dbReference>
<comment type="catalytic activity">
    <reaction evidence="7 9">
        <text>UDP-alpha-D-glucose + 2 NAD(+) + H2O = UDP-alpha-D-glucuronate + 2 NADH + 3 H(+)</text>
        <dbReference type="Rhea" id="RHEA:23596"/>
        <dbReference type="ChEBI" id="CHEBI:15377"/>
        <dbReference type="ChEBI" id="CHEBI:15378"/>
        <dbReference type="ChEBI" id="CHEBI:57540"/>
        <dbReference type="ChEBI" id="CHEBI:57945"/>
        <dbReference type="ChEBI" id="CHEBI:58052"/>
        <dbReference type="ChEBI" id="CHEBI:58885"/>
        <dbReference type="EC" id="1.1.1.22"/>
    </reaction>
</comment>
<organism evidence="15 16">
    <name type="scientific">Desulfovibrio intestinalis</name>
    <dbReference type="NCBI Taxonomy" id="58621"/>
    <lineage>
        <taxon>Bacteria</taxon>
        <taxon>Pseudomonadati</taxon>
        <taxon>Thermodesulfobacteriota</taxon>
        <taxon>Desulfovibrionia</taxon>
        <taxon>Desulfovibrionales</taxon>
        <taxon>Desulfovibrionaceae</taxon>
        <taxon>Desulfovibrio</taxon>
    </lineage>
</organism>
<dbReference type="GO" id="GO:0051287">
    <property type="term" value="F:NAD binding"/>
    <property type="evidence" value="ECO:0007669"/>
    <property type="project" value="InterPro"/>
</dbReference>
<feature type="binding site" evidence="12">
    <location>
        <position position="336"/>
    </location>
    <ligand>
        <name>NAD(+)</name>
        <dbReference type="ChEBI" id="CHEBI:57540"/>
    </ligand>
</feature>
<feature type="binding site" evidence="11">
    <location>
        <begin position="255"/>
        <end position="259"/>
    </location>
    <ligand>
        <name>substrate</name>
    </ligand>
</feature>
<evidence type="ECO:0000256" key="2">
    <source>
        <dbReference type="ARBA" id="ARBA00006601"/>
    </source>
</evidence>
<accession>A0A7W8C1G0</accession>
<evidence type="ECO:0000256" key="10">
    <source>
        <dbReference type="PIRSR" id="PIRSR500134-1"/>
    </source>
</evidence>
<dbReference type="SUPFAM" id="SSF52413">
    <property type="entry name" value="UDP-glucose/GDP-mannose dehydrogenase C-terminal domain"/>
    <property type="match status" value="1"/>
</dbReference>
<dbReference type="AlphaFoldDB" id="A0A7W8C1G0"/>
<dbReference type="GO" id="GO:0000271">
    <property type="term" value="P:polysaccharide biosynthetic process"/>
    <property type="evidence" value="ECO:0007669"/>
    <property type="project" value="InterPro"/>
</dbReference>
<dbReference type="InterPro" id="IPR017476">
    <property type="entry name" value="UDP-Glc/GDP-Man"/>
</dbReference>
<dbReference type="PANTHER" id="PTHR43750:SF3">
    <property type="entry name" value="UDP-GLUCOSE 6-DEHYDROGENASE TUAD"/>
    <property type="match status" value="1"/>
</dbReference>